<evidence type="ECO:0000259" key="18">
    <source>
        <dbReference type="Pfam" id="PF17944"/>
    </source>
</evidence>
<gene>
    <name evidence="13 19" type="primary">speA</name>
    <name evidence="19" type="ORF">GTC17254_20930</name>
</gene>
<dbReference type="InterPro" id="IPR041128">
    <property type="entry name" value="Arg_decarbox_C"/>
</dbReference>
<dbReference type="InterPro" id="IPR029066">
    <property type="entry name" value="PLP-binding_barrel"/>
</dbReference>
<comment type="function">
    <text evidence="3 13">Catalyzes the biosynthesis of agmatine from arginine.</text>
</comment>
<comment type="similarity">
    <text evidence="4 13">Belongs to the Orn/Lys/Arg decarboxylase class-II family. SpeA subfamily.</text>
</comment>
<comment type="pathway">
    <text evidence="13">Amine and polyamine biosynthesis; agmatine biosynthesis; agmatine from L-arginine: step 1/1.</text>
</comment>
<dbReference type="InterPro" id="IPR022644">
    <property type="entry name" value="De-COase2_N"/>
</dbReference>
<dbReference type="NCBIfam" id="TIGR01273">
    <property type="entry name" value="speA"/>
    <property type="match status" value="1"/>
</dbReference>
<dbReference type="PANTHER" id="PTHR43295:SF9">
    <property type="entry name" value="BIOSYNTHETIC ARGININE DECARBOXYLASE"/>
    <property type="match status" value="1"/>
</dbReference>
<dbReference type="GO" id="GO:0008295">
    <property type="term" value="P:spermidine biosynthetic process"/>
    <property type="evidence" value="ECO:0007669"/>
    <property type="project" value="UniProtKB-UniRule"/>
</dbReference>
<evidence type="ECO:0000256" key="15">
    <source>
        <dbReference type="PIRSR" id="PIRSR600183-50"/>
    </source>
</evidence>
<feature type="domain" description="Orn/DAP/Arg decarboxylase 2 N-terminal" evidence="16">
    <location>
        <begin position="79"/>
        <end position="342"/>
    </location>
</feature>
<dbReference type="InterPro" id="IPR000183">
    <property type="entry name" value="Orn/DAP/Arg_de-COase"/>
</dbReference>
<dbReference type="Gene3D" id="2.40.37.10">
    <property type="entry name" value="Lyase, Ornithine Decarboxylase, Chain A, domain 1"/>
    <property type="match status" value="1"/>
</dbReference>
<dbReference type="EC" id="4.1.1.19" evidence="13"/>
<comment type="caution">
    <text evidence="13">Lacks conserved residue(s) required for the propagation of feature annotation.</text>
</comment>
<dbReference type="Pfam" id="PF17944">
    <property type="entry name" value="Arg_decarbox_C"/>
    <property type="match status" value="1"/>
</dbReference>
<dbReference type="GO" id="GO:0033388">
    <property type="term" value="P:putrescine biosynthetic process from arginine"/>
    <property type="evidence" value="ECO:0007669"/>
    <property type="project" value="UniProtKB-ARBA"/>
</dbReference>
<proteinExistence type="inferred from homology"/>
<dbReference type="PIRSF" id="PIRSF001336">
    <property type="entry name" value="Arg_decrbxlase"/>
    <property type="match status" value="1"/>
</dbReference>
<reference evidence="19" key="1">
    <citation type="submission" date="2024-07" db="EMBL/GenBank/DDBJ databases">
        <title>Complete genome sequence of Prevotella sp. YM-2024 GTC17254.</title>
        <authorList>
            <person name="Hayashi M."/>
            <person name="Muto Y."/>
            <person name="Tanaka K."/>
            <person name="Niwa H."/>
        </authorList>
    </citation>
    <scope>NUCLEOTIDE SEQUENCE</scope>
    <source>
        <strain evidence="19">GTC17254</strain>
    </source>
</reference>
<keyword evidence="5 13" id="KW-0479">Metal-binding</keyword>
<organism evidence="19">
    <name type="scientific">Prevotella sp. GTC17254</name>
    <dbReference type="NCBI Taxonomy" id="3236794"/>
    <lineage>
        <taxon>Bacteria</taxon>
        <taxon>Pseudomonadati</taxon>
        <taxon>Bacteroidota</taxon>
        <taxon>Bacteroidia</taxon>
        <taxon>Bacteroidales</taxon>
        <taxon>Prevotellaceae</taxon>
        <taxon>Prevotella</taxon>
    </lineage>
</organism>
<protein>
    <recommendedName>
        <fullName evidence="13">Biosynthetic arginine decarboxylase</fullName>
        <shortName evidence="13">ADC</shortName>
        <ecNumber evidence="13">4.1.1.19</ecNumber>
    </recommendedName>
</protein>
<evidence type="ECO:0000256" key="6">
    <source>
        <dbReference type="ARBA" id="ARBA00022793"/>
    </source>
</evidence>
<dbReference type="EMBL" id="AP035786">
    <property type="protein sequence ID" value="BFO74496.1"/>
    <property type="molecule type" value="Genomic_DNA"/>
</dbReference>
<evidence type="ECO:0000256" key="3">
    <source>
        <dbReference type="ARBA" id="ARBA00002257"/>
    </source>
</evidence>
<dbReference type="InterPro" id="IPR002985">
    <property type="entry name" value="Arg_decrbxlase"/>
</dbReference>
<dbReference type="SUPFAM" id="SSF51419">
    <property type="entry name" value="PLP-binding barrel"/>
    <property type="match status" value="1"/>
</dbReference>
<keyword evidence="6 13" id="KW-0210">Decarboxylase</keyword>
<evidence type="ECO:0000256" key="8">
    <source>
        <dbReference type="ARBA" id="ARBA00022898"/>
    </source>
</evidence>
<comment type="catalytic activity">
    <reaction evidence="12 13">
        <text>L-arginine + H(+) = agmatine + CO2</text>
        <dbReference type="Rhea" id="RHEA:17641"/>
        <dbReference type="ChEBI" id="CHEBI:15378"/>
        <dbReference type="ChEBI" id="CHEBI:16526"/>
        <dbReference type="ChEBI" id="CHEBI:32682"/>
        <dbReference type="ChEBI" id="CHEBI:58145"/>
        <dbReference type="EC" id="4.1.1.19"/>
    </reaction>
</comment>
<dbReference type="PROSITE" id="PS00879">
    <property type="entry name" value="ODR_DC_2_2"/>
    <property type="match status" value="1"/>
</dbReference>
<evidence type="ECO:0000256" key="1">
    <source>
        <dbReference type="ARBA" id="ARBA00001933"/>
    </source>
</evidence>
<evidence type="ECO:0000256" key="14">
    <source>
        <dbReference type="PIRSR" id="PIRSR001336-50"/>
    </source>
</evidence>
<evidence type="ECO:0000259" key="17">
    <source>
        <dbReference type="Pfam" id="PF17810"/>
    </source>
</evidence>
<evidence type="ECO:0000256" key="13">
    <source>
        <dbReference type="HAMAP-Rule" id="MF_01417"/>
    </source>
</evidence>
<evidence type="ECO:0000256" key="12">
    <source>
        <dbReference type="ARBA" id="ARBA00049309"/>
    </source>
</evidence>
<dbReference type="InterPro" id="IPR022653">
    <property type="entry name" value="De-COase2_pyr-phos_BS"/>
</dbReference>
<evidence type="ECO:0000256" key="2">
    <source>
        <dbReference type="ARBA" id="ARBA00001946"/>
    </source>
</evidence>
<dbReference type="PROSITE" id="PS00878">
    <property type="entry name" value="ODR_DC_2_1"/>
    <property type="match status" value="1"/>
</dbReference>
<dbReference type="PRINTS" id="PR01180">
    <property type="entry name" value="ARGDCRBXLASE"/>
</dbReference>
<dbReference type="GO" id="GO:0046872">
    <property type="term" value="F:metal ion binding"/>
    <property type="evidence" value="ECO:0007669"/>
    <property type="project" value="UniProtKB-KW"/>
</dbReference>
<keyword evidence="7 13" id="KW-0460">Magnesium</keyword>
<evidence type="ECO:0000259" key="16">
    <source>
        <dbReference type="Pfam" id="PF02784"/>
    </source>
</evidence>
<dbReference type="InterPro" id="IPR022657">
    <property type="entry name" value="De-COase2_CS"/>
</dbReference>
<dbReference type="Pfam" id="PF02784">
    <property type="entry name" value="Orn_Arg_deC_N"/>
    <property type="match status" value="1"/>
</dbReference>
<dbReference type="Gene3D" id="1.10.287.3440">
    <property type="match status" value="1"/>
</dbReference>
<feature type="domain" description="Arginine decarboxylase helical bundle" evidence="17">
    <location>
        <begin position="367"/>
        <end position="448"/>
    </location>
</feature>
<evidence type="ECO:0000256" key="4">
    <source>
        <dbReference type="ARBA" id="ARBA00008357"/>
    </source>
</evidence>
<keyword evidence="8 13" id="KW-0663">Pyridoxal phosphate</keyword>
<feature type="modified residue" description="N6-(pyridoxal phosphate)lysine" evidence="13 14">
    <location>
        <position position="99"/>
    </location>
</feature>
<evidence type="ECO:0000313" key="19">
    <source>
        <dbReference type="EMBL" id="BFO74496.1"/>
    </source>
</evidence>
<dbReference type="InterPro" id="IPR009006">
    <property type="entry name" value="Ala_racemase/Decarboxylase_C"/>
</dbReference>
<accession>A0AB33J316</accession>
<dbReference type="FunFam" id="3.20.20.10:FF:000001">
    <property type="entry name" value="Biosynthetic arginine decarboxylase"/>
    <property type="match status" value="1"/>
</dbReference>
<evidence type="ECO:0000256" key="5">
    <source>
        <dbReference type="ARBA" id="ARBA00022723"/>
    </source>
</evidence>
<feature type="active site" description="Proton donor" evidence="15">
    <location>
        <position position="499"/>
    </location>
</feature>
<dbReference type="SUPFAM" id="SSF50621">
    <property type="entry name" value="Alanine racemase C-terminal domain-like"/>
    <property type="match status" value="1"/>
</dbReference>
<dbReference type="NCBIfam" id="NF003763">
    <property type="entry name" value="PRK05354.1"/>
    <property type="match status" value="1"/>
</dbReference>
<dbReference type="CDD" id="cd06830">
    <property type="entry name" value="PLPDE_III_ADC"/>
    <property type="match status" value="1"/>
</dbReference>
<dbReference type="Pfam" id="PF17810">
    <property type="entry name" value="Arg_decarb_HB"/>
    <property type="match status" value="1"/>
</dbReference>
<dbReference type="PRINTS" id="PR01179">
    <property type="entry name" value="ODADCRBXLASE"/>
</dbReference>
<evidence type="ECO:0000256" key="7">
    <source>
        <dbReference type="ARBA" id="ARBA00022842"/>
    </source>
</evidence>
<dbReference type="HAMAP" id="MF_01417">
    <property type="entry name" value="SpeA"/>
    <property type="match status" value="1"/>
</dbReference>
<keyword evidence="10 13" id="KW-0620">Polyamine biosynthesis</keyword>
<dbReference type="PANTHER" id="PTHR43295">
    <property type="entry name" value="ARGININE DECARBOXYLASE"/>
    <property type="match status" value="1"/>
</dbReference>
<evidence type="ECO:0000256" key="9">
    <source>
        <dbReference type="ARBA" id="ARBA00023066"/>
    </source>
</evidence>
<dbReference type="GO" id="GO:0008792">
    <property type="term" value="F:arginine decarboxylase activity"/>
    <property type="evidence" value="ECO:0007669"/>
    <property type="project" value="UniProtKB-UniRule"/>
</dbReference>
<dbReference type="FunFam" id="1.20.58.930:FF:000002">
    <property type="entry name" value="Biosynthetic arginine decarboxylase"/>
    <property type="match status" value="1"/>
</dbReference>
<sequence>MKKWTVEDSKELYNINGWGTSYFGINPKGDVYVTPCKDNTQIDLRDVMDELSLRDVTPPVLLRFPDILDSRIEKTASCFNKAKKEYNYQAENFIIYPIKVNQMQPVVEEIISHGRKFNLGLEAGSKPELHAVIAVQCQSDSLIICNGYKDQSYIELALLAQKMGKRIFIVVEKLNELEIIAQAAKKLKVKPNLGIRIKLASSGSGKWEESGGDASKFGLNSSELLKALEILEEKGLKDSLHLIHFHIGSQITKIRRIQTALREAAQFYINLHKMGYAVDFVDCGGGLGVDYDGTRSSSSESSVNYSIQEYVNDCVYTFVDAADKNGIPHPNIITESGRSLTAHHSILVIDVLETASLPEMPEEFEPKESDHQLVKDLYEIWDNLNPRTMLEDWHDAEQIREESLELFSHGIVDLRTRAEIESMYWSVTHEINSICRTMKHVPEELKGLDKLLADKYFCNFSLFQSLPDSWAIDQLFPIMPIQRLDERPARNATLQDITCDSDGKIANFVNDGHISHVLPVHPLKRNEPYYLGVFLIGAYQEILGDMHNLFGDTNAVHISVKDGGYHIDQIIDGETVEEVLDYVQYNPKKLVRQLEIWVTKSVKQGKISLEEGKEFLSNYRSGLYGYTYLE</sequence>
<name>A0AB33J316_9BACT</name>
<comment type="cofactor">
    <cofactor evidence="1 13 14">
        <name>pyridoxal 5'-phosphate</name>
        <dbReference type="ChEBI" id="CHEBI:597326"/>
    </cofactor>
</comment>
<comment type="cofactor">
    <cofactor evidence="2 13">
        <name>Mg(2+)</name>
        <dbReference type="ChEBI" id="CHEBI:18420"/>
    </cofactor>
</comment>
<dbReference type="AlphaFoldDB" id="A0AB33J316"/>
<dbReference type="GO" id="GO:0006527">
    <property type="term" value="P:L-arginine catabolic process"/>
    <property type="evidence" value="ECO:0007669"/>
    <property type="project" value="InterPro"/>
</dbReference>
<evidence type="ECO:0000256" key="11">
    <source>
        <dbReference type="ARBA" id="ARBA00023239"/>
    </source>
</evidence>
<dbReference type="InterPro" id="IPR040634">
    <property type="entry name" value="Arg_decarb_HB"/>
</dbReference>
<evidence type="ECO:0000256" key="10">
    <source>
        <dbReference type="ARBA" id="ARBA00023115"/>
    </source>
</evidence>
<feature type="domain" description="Arginine decarboxylase C-terminal helical" evidence="18">
    <location>
        <begin position="576"/>
        <end position="629"/>
    </location>
</feature>
<dbReference type="Gene3D" id="3.20.20.10">
    <property type="entry name" value="Alanine racemase"/>
    <property type="match status" value="1"/>
</dbReference>
<keyword evidence="11 13" id="KW-0456">Lyase</keyword>
<dbReference type="Gene3D" id="1.20.58.930">
    <property type="match status" value="1"/>
</dbReference>
<keyword evidence="9 13" id="KW-0745">Spermidine biosynthesis</keyword>